<dbReference type="EMBL" id="BPQB01000152">
    <property type="protein sequence ID" value="GJF00411.1"/>
    <property type="molecule type" value="Genomic_DNA"/>
</dbReference>
<dbReference type="InterPro" id="IPR002347">
    <property type="entry name" value="SDR_fam"/>
</dbReference>
<dbReference type="Gene3D" id="3.40.50.720">
    <property type="entry name" value="NAD(P)-binding Rossmann-like Domain"/>
    <property type="match status" value="1"/>
</dbReference>
<dbReference type="AlphaFoldDB" id="A0A9P3GX63"/>
<reference evidence="1 2" key="1">
    <citation type="submission" date="2021-08" db="EMBL/GenBank/DDBJ databases">
        <title>Draft Genome Sequence of Phanerochaete sordida strain YK-624.</title>
        <authorList>
            <person name="Mori T."/>
            <person name="Dohra H."/>
            <person name="Suzuki T."/>
            <person name="Kawagishi H."/>
            <person name="Hirai H."/>
        </authorList>
    </citation>
    <scope>NUCLEOTIDE SEQUENCE [LARGE SCALE GENOMIC DNA]</scope>
    <source>
        <strain evidence="1 2">YK-624</strain>
    </source>
</reference>
<accession>A0A9P3GX63</accession>
<dbReference type="PANTHER" id="PTHR43431:SF7">
    <property type="entry name" value="OXIDOREDUCTASE, SHORT CHAIN DEHYDROGENASE_REDUCTASE FAMILY (AFU_ORTHOLOGUE AFUA_5G14000)"/>
    <property type="match status" value="1"/>
</dbReference>
<dbReference type="Proteomes" id="UP000703269">
    <property type="component" value="Unassembled WGS sequence"/>
</dbReference>
<organism evidence="1 2">
    <name type="scientific">Phanerochaete sordida</name>
    <dbReference type="NCBI Taxonomy" id="48140"/>
    <lineage>
        <taxon>Eukaryota</taxon>
        <taxon>Fungi</taxon>
        <taxon>Dikarya</taxon>
        <taxon>Basidiomycota</taxon>
        <taxon>Agaricomycotina</taxon>
        <taxon>Agaricomycetes</taxon>
        <taxon>Polyporales</taxon>
        <taxon>Phanerochaetaceae</taxon>
        <taxon>Phanerochaete</taxon>
    </lineage>
</organism>
<dbReference type="PANTHER" id="PTHR43431">
    <property type="entry name" value="OXIDOREDUCTASE, SHORT CHAIN DEHYDROGENASE/REDUCTASE FAMILY (AFU_ORTHOLOGUE AFUA_5G14000)"/>
    <property type="match status" value="1"/>
</dbReference>
<gene>
    <name evidence="1" type="ORF">PsYK624_166990</name>
</gene>
<keyword evidence="2" id="KW-1185">Reference proteome</keyword>
<name>A0A9P3GX63_9APHY</name>
<dbReference type="InterPro" id="IPR036291">
    <property type="entry name" value="NAD(P)-bd_dom_sf"/>
</dbReference>
<dbReference type="Pfam" id="PF00106">
    <property type="entry name" value="adh_short"/>
    <property type="match status" value="1"/>
</dbReference>
<sequence>MSVRPVFIVAGIGNGTGTGASAARLFAKSGYRVAIIARNADHVKNLAQEITTAGFEAAPFPVADYSYKSVLGVFDAVRAHQWPTPERAEVRVALWNAGSGVFKTFLNVTEEDLASALESNVTAPFAFSRQAVLAFRENSIDSLGRRGTLLFTGATASWRGNVFTSAFAAGKFALRALTQSLNKEFGKENIHVAHTIIDGGILTDRSAERREGAARDEYKTNEDIRLNPDSIAQSYLYLTNQDRSAWTWELDLRPAHEKW</sequence>
<evidence type="ECO:0000313" key="2">
    <source>
        <dbReference type="Proteomes" id="UP000703269"/>
    </source>
</evidence>
<evidence type="ECO:0000313" key="1">
    <source>
        <dbReference type="EMBL" id="GJF00411.1"/>
    </source>
</evidence>
<proteinExistence type="predicted"/>
<comment type="caution">
    <text evidence="1">The sequence shown here is derived from an EMBL/GenBank/DDBJ whole genome shotgun (WGS) entry which is preliminary data.</text>
</comment>
<protein>
    <submittedName>
        <fullName evidence="1">NAD(P)-binding protein</fullName>
    </submittedName>
</protein>
<dbReference type="SUPFAM" id="SSF51735">
    <property type="entry name" value="NAD(P)-binding Rossmann-fold domains"/>
    <property type="match status" value="1"/>
</dbReference>
<dbReference type="OrthoDB" id="5399006at2759"/>